<dbReference type="EMBL" id="DQ123841">
    <property type="protein sequence ID" value="AAZ38227.1"/>
    <property type="molecule type" value="Genomic_DNA"/>
</dbReference>
<evidence type="ECO:0000313" key="2">
    <source>
        <dbReference type="Proteomes" id="UP000204644"/>
    </source>
</evidence>
<dbReference type="Proteomes" id="UP000204644">
    <property type="component" value="Segment"/>
</dbReference>
<organismHost>
    <name type="scientific">Lepidoptera</name>
    <name type="common">moths &amp; butterflies</name>
    <dbReference type="NCBI Taxonomy" id="7088"/>
</organismHost>
<reference evidence="1 2" key="2">
    <citation type="journal article" date="2006" name="J. Gen. Virol.">
        <title>Genome sequence of an enhancin gene-rich nucleopolyhedrovirus (NPV) from Agrotis segetum: collinearity with Spodoptera exigua multiple NPV.</title>
        <authorList>
            <person name="Jakubowska A.K."/>
            <person name="Peters S.A."/>
            <person name="Ziemnicka J."/>
            <person name="Vlak J.M."/>
            <person name="van Oers M.M."/>
        </authorList>
    </citation>
    <scope>NUCLEOTIDE SEQUENCE [LARGE SCALE GENOMIC DNA]</scope>
</reference>
<dbReference type="GeneID" id="3974325"/>
<keyword evidence="2" id="KW-1185">Reference proteome</keyword>
<dbReference type="OrthoDB" id="41185at10239"/>
<reference evidence="2" key="1">
    <citation type="journal article" date="2005" name="J. Invertebr. Pathol.">
        <title>Molecular characterization of Agrotis segetum nucleopolyhedrovirus from Poland.</title>
        <authorList>
            <person name="Jakubowska A."/>
            <person name="van Oers M.M."/>
            <person name="Ziemnicka J."/>
            <person name="Lipa J.J."/>
            <person name="Vlak J.M."/>
        </authorList>
    </citation>
    <scope>NUCLEOTIDE SEQUENCE [LARGE SCALE GENOMIC DNA]</scope>
</reference>
<sequence>MGFKNYVSVYRNGCCLSKNYDRSTDHPYKNNFYSILFDDEASKLKHEVSVRVRSCENRIYFLMSTTKLENLRYRFEDNEDTEEQYFYFTPNQGDEVLFIENQYIDDYEELLFNDVCHRQMSVKSQKIKLKKYSDHFGVFYRVTSNNVTLVYERRHY</sequence>
<evidence type="ECO:0000313" key="1">
    <source>
        <dbReference type="EMBL" id="AAZ38227.1"/>
    </source>
</evidence>
<accession>Q287L1</accession>
<proteinExistence type="predicted"/>
<protein>
    <submittedName>
        <fullName evidence="1">ORF-61</fullName>
    </submittedName>
</protein>
<organism evidence="1 2">
    <name type="scientific">Agrotis segetum nuclear polyhedrosis virus</name>
    <name type="common">AsNPV</name>
    <dbReference type="NCBI Taxonomy" id="1962501"/>
    <lineage>
        <taxon>Viruses</taxon>
        <taxon>Viruses incertae sedis</taxon>
        <taxon>Naldaviricetes</taxon>
        <taxon>Lefavirales</taxon>
        <taxon>Baculoviridae</taxon>
        <taxon>Alphabaculovirus</taxon>
        <taxon>Alphabaculovirus agsegetum</taxon>
    </lineage>
</organism>
<dbReference type="KEGG" id="vg:3974325"/>
<dbReference type="RefSeq" id="YP_529731.1">
    <property type="nucleotide sequence ID" value="NC_007921.1"/>
</dbReference>
<name>Q287L1_NPVAS</name>